<evidence type="ECO:0000256" key="1">
    <source>
        <dbReference type="SAM" id="Phobius"/>
    </source>
</evidence>
<name>A0A2Z4LVZ0_9FLAO</name>
<proteinExistence type="predicted"/>
<dbReference type="RefSeq" id="WP_164674858.1">
    <property type="nucleotide sequence ID" value="NZ_CP030104.1"/>
</dbReference>
<sequence>MDVVKEIIQNSAIGPLSNLSKGLVLSLFSFIVGLLLMMLGLLLKHGSQISIQFGY</sequence>
<dbReference type="KEGG" id="spon:HME9304_03113"/>
<dbReference type="AlphaFoldDB" id="A0A2Z4LVZ0"/>
<dbReference type="EMBL" id="CP030104">
    <property type="protein sequence ID" value="AWX46081.1"/>
    <property type="molecule type" value="Genomic_DNA"/>
</dbReference>
<keyword evidence="1" id="KW-0812">Transmembrane</keyword>
<protein>
    <submittedName>
        <fullName evidence="2">Uncharacterized protein</fullName>
    </submittedName>
</protein>
<keyword evidence="1" id="KW-1133">Transmembrane helix</keyword>
<reference evidence="2 3" key="1">
    <citation type="submission" date="2018-06" db="EMBL/GenBank/DDBJ databases">
        <title>Spongiibacterium sp. HME9304 Genome sequencing and assembly.</title>
        <authorList>
            <person name="Kang H."/>
            <person name="Kim H."/>
            <person name="Joh K."/>
        </authorList>
    </citation>
    <scope>NUCLEOTIDE SEQUENCE [LARGE SCALE GENOMIC DNA]</scope>
    <source>
        <strain evidence="2 3">HME9304</strain>
    </source>
</reference>
<keyword evidence="1" id="KW-0472">Membrane</keyword>
<feature type="transmembrane region" description="Helical" evidence="1">
    <location>
        <begin position="23"/>
        <end position="43"/>
    </location>
</feature>
<dbReference type="Proteomes" id="UP000248536">
    <property type="component" value="Chromosome"/>
</dbReference>
<organism evidence="2 3">
    <name type="scientific">Flagellimonas maritima</name>
    <dbReference type="NCBI Taxonomy" id="1383885"/>
    <lineage>
        <taxon>Bacteria</taxon>
        <taxon>Pseudomonadati</taxon>
        <taxon>Bacteroidota</taxon>
        <taxon>Flavobacteriia</taxon>
        <taxon>Flavobacteriales</taxon>
        <taxon>Flavobacteriaceae</taxon>
        <taxon>Flagellimonas</taxon>
    </lineage>
</organism>
<evidence type="ECO:0000313" key="2">
    <source>
        <dbReference type="EMBL" id="AWX46081.1"/>
    </source>
</evidence>
<evidence type="ECO:0000313" key="3">
    <source>
        <dbReference type="Proteomes" id="UP000248536"/>
    </source>
</evidence>
<keyword evidence="3" id="KW-1185">Reference proteome</keyword>
<gene>
    <name evidence="2" type="ORF">HME9304_03113</name>
</gene>
<accession>A0A2Z4LVZ0</accession>